<dbReference type="Gene3D" id="2.40.50.100">
    <property type="match status" value="1"/>
</dbReference>
<dbReference type="GO" id="GO:1990281">
    <property type="term" value="C:efflux pump complex"/>
    <property type="evidence" value="ECO:0007669"/>
    <property type="project" value="TreeGrafter"/>
</dbReference>
<evidence type="ECO:0000256" key="2">
    <source>
        <dbReference type="SAM" id="Coils"/>
    </source>
</evidence>
<evidence type="ECO:0000256" key="1">
    <source>
        <dbReference type="ARBA" id="ARBA00009477"/>
    </source>
</evidence>
<sequence length="448" mass="48145">MQLPIVGKVSKQSAPWLIGLAAAGMLGSTIFGVQAIRNAPQTDNLANLTVTAEPKDLTVRISANGSIVPVRTVNLSPKSAGRLEALLVEQGDRVKQGQVVARMESADLQAERNRVLAELAQAEANLSLVKEGSRPEVISQTQASVRQAEAEVQAAQERLNLATIRVQRNRSLYTDGAVSRDRLDEVQNEEQSARAGVEQAQARLRNVQMQLTQQRNGSRVQEVDQAAAQVAAAKARLQAVDTQIRDTLIRAPFGGIITQKYATEGAFVTPTTSASATTSATSTSIVALASDLEILAEVPEVDIGQIRLGQEVEVRADSFPDQVFKGKVRLIAPEAVVEQNVTSFQVRIQLLTGLDTLRSGMNADLTFLGRRLEAALVVPTVAIVTHKGQTGVLVPRPNQKPRFQSVTIGSSIGDQTQILEGLKPGEPVYVELPPGLKLDDIVKGMEQK</sequence>
<dbReference type="Gene3D" id="1.10.287.470">
    <property type="entry name" value="Helix hairpin bin"/>
    <property type="match status" value="2"/>
</dbReference>
<organism evidence="5">
    <name type="scientific">Oscillatoriales cyanobacterium SpSt-418</name>
    <dbReference type="NCBI Taxonomy" id="2282169"/>
    <lineage>
        <taxon>Bacteria</taxon>
        <taxon>Bacillati</taxon>
        <taxon>Cyanobacteriota</taxon>
        <taxon>Cyanophyceae</taxon>
        <taxon>Oscillatoriophycideae</taxon>
        <taxon>Oscillatoriales</taxon>
    </lineage>
</organism>
<accession>A0A7C3PK26</accession>
<dbReference type="Gene3D" id="2.40.30.170">
    <property type="match status" value="1"/>
</dbReference>
<comment type="similarity">
    <text evidence="1">Belongs to the membrane fusion protein (MFP) (TC 8.A.1) family.</text>
</comment>
<dbReference type="InterPro" id="IPR006143">
    <property type="entry name" value="RND_pump_MFP"/>
</dbReference>
<name>A0A7C3PK26_9CYAN</name>
<dbReference type="EMBL" id="DSRU01000281">
    <property type="protein sequence ID" value="HFN00001.1"/>
    <property type="molecule type" value="Genomic_DNA"/>
</dbReference>
<dbReference type="Pfam" id="PF25954">
    <property type="entry name" value="Beta-barrel_RND_2"/>
    <property type="match status" value="1"/>
</dbReference>
<feature type="coiled-coil region" evidence="2">
    <location>
        <begin position="105"/>
        <end position="243"/>
    </location>
</feature>
<protein>
    <submittedName>
        <fullName evidence="5">Efflux RND transporter periplasmic adaptor subunit</fullName>
    </submittedName>
</protein>
<dbReference type="GO" id="GO:0015562">
    <property type="term" value="F:efflux transmembrane transporter activity"/>
    <property type="evidence" value="ECO:0007669"/>
    <property type="project" value="TreeGrafter"/>
</dbReference>
<dbReference type="Pfam" id="PF25881">
    <property type="entry name" value="HH_YBHG"/>
    <property type="match status" value="1"/>
</dbReference>
<evidence type="ECO:0000259" key="4">
    <source>
        <dbReference type="Pfam" id="PF25954"/>
    </source>
</evidence>
<evidence type="ECO:0000259" key="3">
    <source>
        <dbReference type="Pfam" id="PF25881"/>
    </source>
</evidence>
<reference evidence="5" key="1">
    <citation type="journal article" date="2020" name="mSystems">
        <title>Genome- and Community-Level Interaction Insights into Carbon Utilization and Element Cycling Functions of Hydrothermarchaeota in Hydrothermal Sediment.</title>
        <authorList>
            <person name="Zhou Z."/>
            <person name="Liu Y."/>
            <person name="Xu W."/>
            <person name="Pan J."/>
            <person name="Luo Z.H."/>
            <person name="Li M."/>
        </authorList>
    </citation>
    <scope>NUCLEOTIDE SEQUENCE [LARGE SCALE GENOMIC DNA]</scope>
    <source>
        <strain evidence="5">SpSt-418</strain>
    </source>
</reference>
<dbReference type="SUPFAM" id="SSF111369">
    <property type="entry name" value="HlyD-like secretion proteins"/>
    <property type="match status" value="2"/>
</dbReference>
<keyword evidence="2" id="KW-0175">Coiled coil</keyword>
<dbReference type="PANTHER" id="PTHR30469:SF33">
    <property type="entry name" value="SLR1207 PROTEIN"/>
    <property type="match status" value="1"/>
</dbReference>
<dbReference type="PANTHER" id="PTHR30469">
    <property type="entry name" value="MULTIDRUG RESISTANCE PROTEIN MDTA"/>
    <property type="match status" value="1"/>
</dbReference>
<dbReference type="PRINTS" id="PR01490">
    <property type="entry name" value="RTXTOXIND"/>
</dbReference>
<evidence type="ECO:0000313" key="5">
    <source>
        <dbReference type="EMBL" id="HFN00001.1"/>
    </source>
</evidence>
<comment type="caution">
    <text evidence="5">The sequence shown here is derived from an EMBL/GenBank/DDBJ whole genome shotgun (WGS) entry which is preliminary data.</text>
</comment>
<feature type="domain" description="CusB-like beta-barrel" evidence="4">
    <location>
        <begin position="295"/>
        <end position="367"/>
    </location>
</feature>
<proteinExistence type="inferred from homology"/>
<gene>
    <name evidence="5" type="ORF">ENR64_20025</name>
</gene>
<dbReference type="Gene3D" id="2.40.420.20">
    <property type="match status" value="1"/>
</dbReference>
<dbReference type="AlphaFoldDB" id="A0A7C3PK26"/>
<dbReference type="InterPro" id="IPR059052">
    <property type="entry name" value="HH_YbhG-like"/>
</dbReference>
<dbReference type="InterPro" id="IPR058792">
    <property type="entry name" value="Beta-barrel_RND_2"/>
</dbReference>
<dbReference type="NCBIfam" id="TIGR01730">
    <property type="entry name" value="RND_mfp"/>
    <property type="match status" value="1"/>
</dbReference>
<feature type="domain" description="YbhG-like alpha-helical hairpin" evidence="3">
    <location>
        <begin position="111"/>
        <end position="246"/>
    </location>
</feature>